<proteinExistence type="predicted"/>
<name>D4BJD5_9ENTR</name>
<comment type="caution">
    <text evidence="1">The sequence shown here is derived from an EMBL/GenBank/DDBJ whole genome shotgun (WGS) entry which is preliminary data.</text>
</comment>
<dbReference type="HOGENOM" id="CLU_2971153_0_0_6"/>
<sequence length="58" mass="6346">MALRLSGLLGGTGLVGRIRWLHRHPAEVFLMALRLSGLLGGAGLVGRIRWLHRHPAEV</sequence>
<dbReference type="AlphaFoldDB" id="D4BJD5"/>
<evidence type="ECO:0000313" key="2">
    <source>
        <dbReference type="Proteomes" id="UP000003880"/>
    </source>
</evidence>
<dbReference type="Proteomes" id="UP000003880">
    <property type="component" value="Unassembled WGS sequence"/>
</dbReference>
<accession>D4BJD5</accession>
<dbReference type="EMBL" id="ABWL02000026">
    <property type="protein sequence ID" value="EFE05800.1"/>
    <property type="molecule type" value="Genomic_DNA"/>
</dbReference>
<reference evidence="1 2" key="1">
    <citation type="submission" date="2010-02" db="EMBL/GenBank/DDBJ databases">
        <authorList>
            <person name="Weinstock G."/>
            <person name="Sodergren E."/>
            <person name="Clifton S."/>
            <person name="Fulton L."/>
            <person name="Fulton B."/>
            <person name="Courtney L."/>
            <person name="Fronick C."/>
            <person name="Harrison M."/>
            <person name="Strong C."/>
            <person name="Farmer C."/>
            <person name="Delahaunty K."/>
            <person name="Markovic C."/>
            <person name="Hall O."/>
            <person name="Minx P."/>
            <person name="Tomlinson C."/>
            <person name="Mitreva M."/>
            <person name="Nelson J."/>
            <person name="Hou S."/>
            <person name="Wollam A."/>
            <person name="Pepin K.H."/>
            <person name="Johnson M."/>
            <person name="Bhonagiri V."/>
            <person name="Zhang X."/>
            <person name="Suruliraj S."/>
            <person name="Warren W."/>
            <person name="Chinwalla A."/>
            <person name="Mardis E.R."/>
            <person name="Wilson R.K."/>
        </authorList>
    </citation>
    <scope>NUCLEOTIDE SEQUENCE [LARGE SCALE GENOMIC DNA]</scope>
    <source>
        <strain evidence="1 2">ATCC 29220</strain>
    </source>
</reference>
<protein>
    <submittedName>
        <fullName evidence="1">Uncharacterized protein</fullName>
    </submittedName>
</protein>
<organism evidence="1 2">
    <name type="scientific">Citrobacter youngae ATCC 29220</name>
    <dbReference type="NCBI Taxonomy" id="500640"/>
    <lineage>
        <taxon>Bacteria</taxon>
        <taxon>Pseudomonadati</taxon>
        <taxon>Pseudomonadota</taxon>
        <taxon>Gammaproteobacteria</taxon>
        <taxon>Enterobacterales</taxon>
        <taxon>Enterobacteriaceae</taxon>
        <taxon>Citrobacter</taxon>
        <taxon>Citrobacter freundii complex</taxon>
    </lineage>
</organism>
<evidence type="ECO:0000313" key="1">
    <source>
        <dbReference type="EMBL" id="EFE05800.1"/>
    </source>
</evidence>
<gene>
    <name evidence="1" type="ORF">CIT292_10778</name>
</gene>